<gene>
    <name evidence="2" type="ORF">BDP27DRAFT_1448972</name>
</gene>
<keyword evidence="3" id="KW-1185">Reference proteome</keyword>
<dbReference type="Proteomes" id="UP000772434">
    <property type="component" value="Unassembled WGS sequence"/>
</dbReference>
<sequence>MQSTTTPRRKPHCRSCGKPMVGHRRSECPSPRTPETIMKTPQSSPSRAFPRAVPDLDYDDRKLLATPSLEDQRIPFVVPVPAASIYPTSEVSHSAIRRACDDSGGKYHTGVFYAPAAISDDTKNSGKMMHGYKEWAIVGEDENLVKRVVRGENNKPPGAFSFGIDLVESPRMATFTQMVFLGIRLSRGDFWTRYNNDSTYEPNLYTMIRLLLQFDMIFHLPSSRVAL</sequence>
<evidence type="ECO:0000256" key="1">
    <source>
        <dbReference type="SAM" id="MobiDB-lite"/>
    </source>
</evidence>
<accession>A0A9P5U5E3</accession>
<feature type="region of interest" description="Disordered" evidence="1">
    <location>
        <begin position="1"/>
        <end position="52"/>
    </location>
</feature>
<proteinExistence type="predicted"/>
<evidence type="ECO:0000313" key="3">
    <source>
        <dbReference type="Proteomes" id="UP000772434"/>
    </source>
</evidence>
<comment type="caution">
    <text evidence="2">The sequence shown here is derived from an EMBL/GenBank/DDBJ whole genome shotgun (WGS) entry which is preliminary data.</text>
</comment>
<dbReference type="AlphaFoldDB" id="A0A9P5U5E3"/>
<dbReference type="OrthoDB" id="3252109at2759"/>
<evidence type="ECO:0000313" key="2">
    <source>
        <dbReference type="EMBL" id="KAF9067695.1"/>
    </source>
</evidence>
<dbReference type="EMBL" id="JADNRY010000070">
    <property type="protein sequence ID" value="KAF9067695.1"/>
    <property type="molecule type" value="Genomic_DNA"/>
</dbReference>
<protein>
    <submittedName>
        <fullName evidence="2">Uncharacterized protein</fullName>
    </submittedName>
</protein>
<name>A0A9P5U5E3_9AGAR</name>
<organism evidence="2 3">
    <name type="scientific">Rhodocollybia butyracea</name>
    <dbReference type="NCBI Taxonomy" id="206335"/>
    <lineage>
        <taxon>Eukaryota</taxon>
        <taxon>Fungi</taxon>
        <taxon>Dikarya</taxon>
        <taxon>Basidiomycota</taxon>
        <taxon>Agaricomycotina</taxon>
        <taxon>Agaricomycetes</taxon>
        <taxon>Agaricomycetidae</taxon>
        <taxon>Agaricales</taxon>
        <taxon>Marasmiineae</taxon>
        <taxon>Omphalotaceae</taxon>
        <taxon>Rhodocollybia</taxon>
    </lineage>
</organism>
<reference evidence="2" key="1">
    <citation type="submission" date="2020-11" db="EMBL/GenBank/DDBJ databases">
        <authorList>
            <consortium name="DOE Joint Genome Institute"/>
            <person name="Ahrendt S."/>
            <person name="Riley R."/>
            <person name="Andreopoulos W."/>
            <person name="Labutti K."/>
            <person name="Pangilinan J."/>
            <person name="Ruiz-Duenas F.J."/>
            <person name="Barrasa J.M."/>
            <person name="Sanchez-Garcia M."/>
            <person name="Camarero S."/>
            <person name="Miyauchi S."/>
            <person name="Serrano A."/>
            <person name="Linde D."/>
            <person name="Babiker R."/>
            <person name="Drula E."/>
            <person name="Ayuso-Fernandez I."/>
            <person name="Pacheco R."/>
            <person name="Padilla G."/>
            <person name="Ferreira P."/>
            <person name="Barriuso J."/>
            <person name="Kellner H."/>
            <person name="Castanera R."/>
            <person name="Alfaro M."/>
            <person name="Ramirez L."/>
            <person name="Pisabarro A.G."/>
            <person name="Kuo A."/>
            <person name="Tritt A."/>
            <person name="Lipzen A."/>
            <person name="He G."/>
            <person name="Yan M."/>
            <person name="Ng V."/>
            <person name="Cullen D."/>
            <person name="Martin F."/>
            <person name="Rosso M.-N."/>
            <person name="Henrissat B."/>
            <person name="Hibbett D."/>
            <person name="Martinez A.T."/>
            <person name="Grigoriev I.V."/>
        </authorList>
    </citation>
    <scope>NUCLEOTIDE SEQUENCE</scope>
    <source>
        <strain evidence="2">AH 40177</strain>
    </source>
</reference>